<accession>A0A8S5QU72</accession>
<feature type="coiled-coil region" evidence="1">
    <location>
        <begin position="134"/>
        <end position="169"/>
    </location>
</feature>
<protein>
    <submittedName>
        <fullName evidence="2">Minor capsid protein</fullName>
    </submittedName>
</protein>
<sequence length="331" mass="37525">MTLALFRALLATIARTFQRRLGDATAPLQGKPVTLSEKELGEAITPLVWAARRQAWAATALFLRGQARAHGANEAWIPPQPGYSPDSVRYAIRSTKARTGKPEAFKALQGELTSHVYAASRRTVNDAVDDAPDVTELLDDLERIADELEGFSKEQAEQIEREVKKHERKRRPRRNWVDVFDEVADRVDKAIKELESEGMLTQKYRDSEALKDLPDKYRRSKDGTLIARPFAWARVVTPSKNGPCGFCAMLASRGPVYKTSKTAGVGVNRFHNHCRCVIVPVYTSRAWPGKEQHARFEQLYNEVVKAHDLHGHEALRAMNRRLYQEQRRRNG</sequence>
<dbReference type="InterPro" id="IPR057369">
    <property type="entry name" value="VG15"/>
</dbReference>
<dbReference type="Pfam" id="PF25310">
    <property type="entry name" value="VG15"/>
    <property type="match status" value="1"/>
</dbReference>
<reference evidence="2" key="1">
    <citation type="journal article" date="2021" name="Proc. Natl. Acad. Sci. U.S.A.">
        <title>A Catalog of Tens of Thousands of Viruses from Human Metagenomes Reveals Hidden Associations with Chronic Diseases.</title>
        <authorList>
            <person name="Tisza M.J."/>
            <person name="Buck C.B."/>
        </authorList>
    </citation>
    <scope>NUCLEOTIDE SEQUENCE</scope>
    <source>
        <strain evidence="2">CtUWs1</strain>
    </source>
</reference>
<proteinExistence type="predicted"/>
<dbReference type="EMBL" id="BK015734">
    <property type="protein sequence ID" value="DAE22506.1"/>
    <property type="molecule type" value="Genomic_DNA"/>
</dbReference>
<evidence type="ECO:0000256" key="1">
    <source>
        <dbReference type="SAM" id="Coils"/>
    </source>
</evidence>
<keyword evidence="1" id="KW-0175">Coiled coil</keyword>
<evidence type="ECO:0000313" key="2">
    <source>
        <dbReference type="EMBL" id="DAE22506.1"/>
    </source>
</evidence>
<organism evidence="2">
    <name type="scientific">Siphoviridae sp. ctUWs1</name>
    <dbReference type="NCBI Taxonomy" id="2826352"/>
    <lineage>
        <taxon>Viruses</taxon>
        <taxon>Duplodnaviria</taxon>
        <taxon>Heunggongvirae</taxon>
        <taxon>Uroviricota</taxon>
        <taxon>Caudoviricetes</taxon>
    </lineage>
</organism>
<name>A0A8S5QU72_9CAUD</name>